<dbReference type="EMBL" id="JAFBCL010000001">
    <property type="protein sequence ID" value="MBM7813624.1"/>
    <property type="molecule type" value="Genomic_DNA"/>
</dbReference>
<organism evidence="2 3">
    <name type="scientific">Saccharothrix algeriensis</name>
    <dbReference type="NCBI Taxonomy" id="173560"/>
    <lineage>
        <taxon>Bacteria</taxon>
        <taxon>Bacillati</taxon>
        <taxon>Actinomycetota</taxon>
        <taxon>Actinomycetes</taxon>
        <taxon>Pseudonocardiales</taxon>
        <taxon>Pseudonocardiaceae</taxon>
        <taxon>Saccharothrix</taxon>
    </lineage>
</organism>
<proteinExistence type="predicted"/>
<keyword evidence="3" id="KW-1185">Reference proteome</keyword>
<dbReference type="Proteomes" id="UP001195724">
    <property type="component" value="Unassembled WGS sequence"/>
</dbReference>
<dbReference type="InterPro" id="IPR011335">
    <property type="entry name" value="Restrct_endonuc-II-like"/>
</dbReference>
<name>A0ABS2SBM5_9PSEU</name>
<comment type="caution">
    <text evidence="2">The sequence shown here is derived from an EMBL/GenBank/DDBJ whole genome shotgun (WGS) entry which is preliminary data.</text>
</comment>
<evidence type="ECO:0000313" key="2">
    <source>
        <dbReference type="EMBL" id="MBM7813624.1"/>
    </source>
</evidence>
<sequence length="184" mass="19877">MMVPADYLLPKHTGTWTLEDVLALPEDDSQRVELVDGSLIVSPLGTSHHQSLIGDAYAALRSACPPEYQATVELNVGLPDGGLLISDFTVTKRPGFKGLLFPVGELALVGEVVSPSTRFKDYGVKRQRYAEAGVPFYLVVDPKDVVVAATLFELVAGEYVEVARSEAGVLKLLHPYPVTIELSP</sequence>
<dbReference type="RefSeq" id="WP_239562318.1">
    <property type="nucleotide sequence ID" value="NZ_JAFBCL010000001.1"/>
</dbReference>
<reference evidence="2 3" key="1">
    <citation type="submission" date="2021-01" db="EMBL/GenBank/DDBJ databases">
        <title>Sequencing the genomes of 1000 actinobacteria strains.</title>
        <authorList>
            <person name="Klenk H.-P."/>
        </authorList>
    </citation>
    <scope>NUCLEOTIDE SEQUENCE [LARGE SCALE GENOMIC DNA]</scope>
    <source>
        <strain evidence="2 3">DSM 44581</strain>
    </source>
</reference>
<evidence type="ECO:0000313" key="3">
    <source>
        <dbReference type="Proteomes" id="UP001195724"/>
    </source>
</evidence>
<dbReference type="SUPFAM" id="SSF52980">
    <property type="entry name" value="Restriction endonuclease-like"/>
    <property type="match status" value="1"/>
</dbReference>
<evidence type="ECO:0000259" key="1">
    <source>
        <dbReference type="Pfam" id="PF05685"/>
    </source>
</evidence>
<dbReference type="PANTHER" id="PTHR35400">
    <property type="entry name" value="SLR1083 PROTEIN"/>
    <property type="match status" value="1"/>
</dbReference>
<dbReference type="GO" id="GO:0004519">
    <property type="term" value="F:endonuclease activity"/>
    <property type="evidence" value="ECO:0007669"/>
    <property type="project" value="UniProtKB-KW"/>
</dbReference>
<keyword evidence="2" id="KW-0540">Nuclease</keyword>
<dbReference type="InterPro" id="IPR008538">
    <property type="entry name" value="Uma2"/>
</dbReference>
<dbReference type="PANTHER" id="PTHR35400:SF3">
    <property type="entry name" value="SLL1072 PROTEIN"/>
    <property type="match status" value="1"/>
</dbReference>
<keyword evidence="2" id="KW-0255">Endonuclease</keyword>
<keyword evidence="2" id="KW-0378">Hydrolase</keyword>
<accession>A0ABS2SBM5</accession>
<protein>
    <submittedName>
        <fullName evidence="2">Uma2 family endonuclease</fullName>
    </submittedName>
</protein>
<dbReference type="CDD" id="cd06260">
    <property type="entry name" value="DUF820-like"/>
    <property type="match status" value="1"/>
</dbReference>
<dbReference type="Gene3D" id="3.90.1570.10">
    <property type="entry name" value="tt1808, chain A"/>
    <property type="match status" value="1"/>
</dbReference>
<dbReference type="InterPro" id="IPR012296">
    <property type="entry name" value="Nuclease_put_TT1808"/>
</dbReference>
<dbReference type="Pfam" id="PF05685">
    <property type="entry name" value="Uma2"/>
    <property type="match status" value="1"/>
</dbReference>
<feature type="domain" description="Putative restriction endonuclease" evidence="1">
    <location>
        <begin position="18"/>
        <end position="168"/>
    </location>
</feature>
<gene>
    <name evidence="2" type="ORF">JOE68_004489</name>
</gene>